<dbReference type="SMART" id="SM00248">
    <property type="entry name" value="ANK"/>
    <property type="match status" value="7"/>
</dbReference>
<dbReference type="RefSeq" id="XP_004366579.1">
    <property type="nucleotide sequence ID" value="XM_004366522.1"/>
</dbReference>
<protein>
    <recommendedName>
        <fullName evidence="3">Ankyrin repeat-containing protein</fullName>
    </recommendedName>
</protein>
<dbReference type="STRING" id="1054147.F4Q1H4"/>
<dbReference type="OrthoDB" id="10057496at2759"/>
<dbReference type="PANTHER" id="PTHR46586">
    <property type="entry name" value="ANKYRIN REPEAT-CONTAINING PROTEIN"/>
    <property type="match status" value="1"/>
</dbReference>
<evidence type="ECO:0008006" key="3">
    <source>
        <dbReference type="Google" id="ProtNLM"/>
    </source>
</evidence>
<proteinExistence type="predicted"/>
<dbReference type="SUPFAM" id="SSF48403">
    <property type="entry name" value="Ankyrin repeat"/>
    <property type="match status" value="2"/>
</dbReference>
<organism evidence="1 2">
    <name type="scientific">Cavenderia fasciculata</name>
    <name type="common">Slime mold</name>
    <name type="synonym">Dictyostelium fasciculatum</name>
    <dbReference type="NCBI Taxonomy" id="261658"/>
    <lineage>
        <taxon>Eukaryota</taxon>
        <taxon>Amoebozoa</taxon>
        <taxon>Evosea</taxon>
        <taxon>Eumycetozoa</taxon>
        <taxon>Dictyostelia</taxon>
        <taxon>Acytosteliales</taxon>
        <taxon>Cavenderiaceae</taxon>
        <taxon>Cavenderia</taxon>
    </lineage>
</organism>
<name>F4Q1H4_CACFS</name>
<dbReference type="InterPro" id="IPR036770">
    <property type="entry name" value="Ankyrin_rpt-contain_sf"/>
</dbReference>
<gene>
    <name evidence="1" type="ORF">DFA_04171</name>
</gene>
<dbReference type="InterPro" id="IPR052050">
    <property type="entry name" value="SecEffector_AnkRepeat"/>
</dbReference>
<dbReference type="PANTHER" id="PTHR46586:SF3">
    <property type="entry name" value="ANKYRIN REPEAT-CONTAINING PROTEIN"/>
    <property type="match status" value="1"/>
</dbReference>
<dbReference type="EMBL" id="GL883018">
    <property type="protein sequence ID" value="EGG18675.1"/>
    <property type="molecule type" value="Genomic_DNA"/>
</dbReference>
<dbReference type="Pfam" id="PF13637">
    <property type="entry name" value="Ank_4"/>
    <property type="match status" value="1"/>
</dbReference>
<accession>F4Q1H4</accession>
<dbReference type="Gene3D" id="1.25.40.20">
    <property type="entry name" value="Ankyrin repeat-containing domain"/>
    <property type="match status" value="4"/>
</dbReference>
<evidence type="ECO:0000313" key="1">
    <source>
        <dbReference type="EMBL" id="EGG18675.1"/>
    </source>
</evidence>
<evidence type="ECO:0000313" key="2">
    <source>
        <dbReference type="Proteomes" id="UP000007797"/>
    </source>
</evidence>
<dbReference type="Proteomes" id="UP000007797">
    <property type="component" value="Unassembled WGS sequence"/>
</dbReference>
<keyword evidence="2" id="KW-1185">Reference proteome</keyword>
<dbReference type="KEGG" id="dfa:DFA_04171"/>
<sequence>MTTNINKNIFKVQYIRRVIFNQLEEISKIKKDNNNDQSSSSSSSSTLWLKGKDIIKLPHLGLISKYGMSWDFIKHYLPVKDNVSWLRRLDVITRYCCHRNATLDTLKHLLEWSKDYDITKSLHINLGSTSDTLKKRSRNIRTISNRDILEYLIQNYPNVCLKGIADNAAKCGYLPIIELLNSYNIPFNRSKAMHIASVNGQFNIMRYLHDYLPKKQSSTVMMDYTSSNGNLELLKFLHENRSEGCTKASIHWAAMGGYFEVVKFLYSNRLLDLKRGGDQDIYRINLIDIVSREGYNEILKFLNENRSSIPTTGTTNAMDWAAERGHLNILEYLHLNRSEGCTKYSMDKAAVNGHLNVVQWLHWNRTEGGTTSALDYASTLEIVEFLDKNRQEGATPKAMDRAALMGRLDIIMYLDKNRTEGCTTDAIDNAIKSGHTDIVKWLVENRSEGFSRYSMLYAIKTNASMEMIYYIHENSKSKKCTPNAATACHAIEMGRLDIVEFFHQHYRNIPIVWGGTYHGHTMDEAATRGYLDIVQFLYHNRTEGNVLRAIERAAENGHLNIIKFLHLNRTNEMNLSNALNNAINYNQHSFIDVVKYIIETRPKGQRTRLDPPKFKSRNIYAYDVFLVLLEYDMIDITQINSDYIRLMYSRCHFELVDLCNTLSKINTKIENESCLDPWL</sequence>
<dbReference type="AlphaFoldDB" id="F4Q1H4"/>
<dbReference type="Pfam" id="PF12796">
    <property type="entry name" value="Ank_2"/>
    <property type="match status" value="1"/>
</dbReference>
<reference evidence="2" key="1">
    <citation type="journal article" date="2011" name="Genome Res.">
        <title>Phylogeny-wide analysis of social amoeba genomes highlights ancient origins for complex intercellular communication.</title>
        <authorList>
            <person name="Heidel A.J."/>
            <person name="Lawal H.M."/>
            <person name="Felder M."/>
            <person name="Schilde C."/>
            <person name="Helps N.R."/>
            <person name="Tunggal B."/>
            <person name="Rivero F."/>
            <person name="John U."/>
            <person name="Schleicher M."/>
            <person name="Eichinger L."/>
            <person name="Platzer M."/>
            <person name="Noegel A.A."/>
            <person name="Schaap P."/>
            <person name="Gloeckner G."/>
        </authorList>
    </citation>
    <scope>NUCLEOTIDE SEQUENCE [LARGE SCALE GENOMIC DNA]</scope>
    <source>
        <strain evidence="2">SH3</strain>
    </source>
</reference>
<dbReference type="GeneID" id="14870549"/>
<dbReference type="InterPro" id="IPR002110">
    <property type="entry name" value="Ankyrin_rpt"/>
</dbReference>